<evidence type="ECO:0000313" key="2">
    <source>
        <dbReference type="Proteomes" id="UP000583101"/>
    </source>
</evidence>
<sequence>MPVGILYIQIYDYFFNYTSYLKKFLYNYHFKFIIRGFVTGGHRLKSTAYKTFYLYSVVAVTQKYP</sequence>
<comment type="caution">
    <text evidence="1">The sequence shown here is derived from an EMBL/GenBank/DDBJ whole genome shotgun (WGS) entry which is preliminary data.</text>
</comment>
<accession>A0ABR6I3Y9</accession>
<keyword evidence="2" id="KW-1185">Reference proteome</keyword>
<organism evidence="1 2">
    <name type="scientific">Mucilaginibacter phyllosphaerae</name>
    <dbReference type="NCBI Taxonomy" id="1812349"/>
    <lineage>
        <taxon>Bacteria</taxon>
        <taxon>Pseudomonadati</taxon>
        <taxon>Bacteroidota</taxon>
        <taxon>Sphingobacteriia</taxon>
        <taxon>Sphingobacteriales</taxon>
        <taxon>Sphingobacteriaceae</taxon>
        <taxon>Mucilaginibacter</taxon>
    </lineage>
</organism>
<evidence type="ECO:0000313" key="1">
    <source>
        <dbReference type="EMBL" id="MBB3967750.1"/>
    </source>
</evidence>
<dbReference type="EMBL" id="JACIEG010000001">
    <property type="protein sequence ID" value="MBB3967750.1"/>
    <property type="molecule type" value="Genomic_DNA"/>
</dbReference>
<reference evidence="1 2" key="1">
    <citation type="submission" date="2020-08" db="EMBL/GenBank/DDBJ databases">
        <title>Genomic Encyclopedia of Type Strains, Phase IV (KMG-IV): sequencing the most valuable type-strain genomes for metagenomic binning, comparative biology and taxonomic classification.</title>
        <authorList>
            <person name="Goeker M."/>
        </authorList>
    </citation>
    <scope>NUCLEOTIDE SEQUENCE [LARGE SCALE GENOMIC DNA]</scope>
    <source>
        <strain evidence="1 2">DSM 100995</strain>
    </source>
</reference>
<gene>
    <name evidence="1" type="ORF">GGR35_000336</name>
</gene>
<protein>
    <submittedName>
        <fullName evidence="1">Uncharacterized protein</fullName>
    </submittedName>
</protein>
<name>A0ABR6I3Y9_9SPHI</name>
<dbReference type="Proteomes" id="UP000583101">
    <property type="component" value="Unassembled WGS sequence"/>
</dbReference>
<proteinExistence type="predicted"/>